<sequence length="196" mass="22644">MARNSWYFEPGIHIDDRYEAKILIAYFLWQMAMPVTRAQLDEIFTLDGSVNYFLYSEAVEQMIESGLIVVENRDGKEVYILTERAKHGANDFKRMVPKSTRDRILSTGMKFFAKLKNDNDVKLSVEKESIGYTVSCRCTEGELVLMELKLFALDEDQANVLKQKIEKNPAAFYSKVIDYAVDNEDYNPNPKEVNDL</sequence>
<name>A0A9D1NP34_9FIRM</name>
<protein>
    <submittedName>
        <fullName evidence="1">DUF4364 family protein</fullName>
    </submittedName>
</protein>
<proteinExistence type="predicted"/>
<dbReference type="Proteomes" id="UP000823960">
    <property type="component" value="Unassembled WGS sequence"/>
</dbReference>
<reference evidence="1" key="1">
    <citation type="submission" date="2020-10" db="EMBL/GenBank/DDBJ databases">
        <authorList>
            <person name="Gilroy R."/>
        </authorList>
    </citation>
    <scope>NUCLEOTIDE SEQUENCE</scope>
    <source>
        <strain evidence="1">1370</strain>
    </source>
</reference>
<reference evidence="1" key="2">
    <citation type="journal article" date="2021" name="PeerJ">
        <title>Extensive microbial diversity within the chicken gut microbiome revealed by metagenomics and culture.</title>
        <authorList>
            <person name="Gilroy R."/>
            <person name="Ravi A."/>
            <person name="Getino M."/>
            <person name="Pursley I."/>
            <person name="Horton D.L."/>
            <person name="Alikhan N.F."/>
            <person name="Baker D."/>
            <person name="Gharbi K."/>
            <person name="Hall N."/>
            <person name="Watson M."/>
            <person name="Adriaenssens E.M."/>
            <person name="Foster-Nyarko E."/>
            <person name="Jarju S."/>
            <person name="Secka A."/>
            <person name="Antonio M."/>
            <person name="Oren A."/>
            <person name="Chaudhuri R.R."/>
            <person name="La Ragione R."/>
            <person name="Hildebrand F."/>
            <person name="Pallen M.J."/>
        </authorList>
    </citation>
    <scope>NUCLEOTIDE SEQUENCE</scope>
    <source>
        <strain evidence="1">1370</strain>
    </source>
</reference>
<dbReference type="EMBL" id="DVOL01000012">
    <property type="protein sequence ID" value="HIV10279.1"/>
    <property type="molecule type" value="Genomic_DNA"/>
</dbReference>
<organism evidence="1 2">
    <name type="scientific">Candidatus Faeciplasma avium</name>
    <dbReference type="NCBI Taxonomy" id="2840798"/>
    <lineage>
        <taxon>Bacteria</taxon>
        <taxon>Bacillati</taxon>
        <taxon>Bacillota</taxon>
        <taxon>Clostridia</taxon>
        <taxon>Eubacteriales</taxon>
        <taxon>Oscillospiraceae</taxon>
        <taxon>Oscillospiraceae incertae sedis</taxon>
        <taxon>Candidatus Faeciplasma</taxon>
    </lineage>
</organism>
<comment type="caution">
    <text evidence="1">The sequence shown here is derived from an EMBL/GenBank/DDBJ whole genome shotgun (WGS) entry which is preliminary data.</text>
</comment>
<evidence type="ECO:0000313" key="2">
    <source>
        <dbReference type="Proteomes" id="UP000823960"/>
    </source>
</evidence>
<dbReference type="AlphaFoldDB" id="A0A9D1NP34"/>
<gene>
    <name evidence="1" type="ORF">IAD28_01090</name>
</gene>
<accession>A0A9D1NP34</accession>
<dbReference type="InterPro" id="IPR025374">
    <property type="entry name" value="DUF4364"/>
</dbReference>
<dbReference type="Pfam" id="PF14277">
    <property type="entry name" value="DUF4364"/>
    <property type="match status" value="1"/>
</dbReference>
<evidence type="ECO:0000313" key="1">
    <source>
        <dbReference type="EMBL" id="HIV10279.1"/>
    </source>
</evidence>